<evidence type="ECO:0000313" key="3">
    <source>
        <dbReference type="EMBL" id="KGE64046.1"/>
    </source>
</evidence>
<reference evidence="3 4" key="1">
    <citation type="journal article" date="2013" name="Genome Announc.">
        <title>Draft Genome Sequence of Pseudomonas fluorescens LMG 5329, a White Line-Inducing Principle-Producing Bioindicator for the Mushroom Pathogen Pseudomonas tolaasii.</title>
        <authorList>
            <person name="Ghequire M.G."/>
            <person name="Rokni-Zadeh H."/>
            <person name="Zarrineh P."/>
            <person name="De Mot R."/>
        </authorList>
    </citation>
    <scope>NUCLEOTIDE SEQUENCE [LARGE SCALE GENOMIC DNA]</scope>
    <source>
        <strain evidence="3 4">LMG 5329</strain>
    </source>
</reference>
<feature type="region of interest" description="Disordered" evidence="1">
    <location>
        <begin position="251"/>
        <end position="275"/>
    </location>
</feature>
<evidence type="ECO:0000256" key="1">
    <source>
        <dbReference type="SAM" id="MobiDB-lite"/>
    </source>
</evidence>
<sequence>MGLLIIVPLLVSGYMVCIRHPFFYVRLHRFQGQLLYLQVARMGMTCLIVSTLLTAAVLAVSKQAVPIMGHVIATDYSSYLGTLLVQLDIASEKNGTLWVFLMQVGLTALVIPFFWSAFYVGAKKKILQLETDVQLHSLLALGVLEGTPFRVLLRESIVQCRPCMFSLNDRKVYVGVVLFAGTPTESEGVDHAFTLIPILSGYRDKDTLEITLNTHYSTAANPPPITLIQENVVSATQFDFTLWNAVHTRKTRKTRQGQLHQHRPARPMHAESLCA</sequence>
<feature type="transmembrane region" description="Helical" evidence="2">
    <location>
        <begin position="6"/>
        <end position="27"/>
    </location>
</feature>
<evidence type="ECO:0000313" key="4">
    <source>
        <dbReference type="Proteomes" id="UP000030060"/>
    </source>
</evidence>
<comment type="caution">
    <text evidence="3">The sequence shown here is derived from an EMBL/GenBank/DDBJ whole genome shotgun (WGS) entry which is preliminary data.</text>
</comment>
<dbReference type="Proteomes" id="UP000030060">
    <property type="component" value="Unassembled WGS sequence"/>
</dbReference>
<protein>
    <submittedName>
        <fullName evidence="3">Uncharacterized protein</fullName>
    </submittedName>
</protein>
<keyword evidence="2" id="KW-0472">Membrane</keyword>
<feature type="compositionally biased region" description="Basic residues" evidence="1">
    <location>
        <begin position="251"/>
        <end position="266"/>
    </location>
</feature>
<gene>
    <name evidence="3" type="ORF">K814_0131120</name>
</gene>
<feature type="transmembrane region" description="Helical" evidence="2">
    <location>
        <begin position="39"/>
        <end position="60"/>
    </location>
</feature>
<keyword evidence="2" id="KW-0812">Transmembrane</keyword>
<accession>A0A0A1YT59</accession>
<keyword evidence="2" id="KW-1133">Transmembrane helix</keyword>
<evidence type="ECO:0000256" key="2">
    <source>
        <dbReference type="SAM" id="Phobius"/>
    </source>
</evidence>
<dbReference type="OrthoDB" id="6058926at2"/>
<proteinExistence type="predicted"/>
<organism evidence="3 4">
    <name type="scientific">Pseudomonas fluorescens LMG 5329</name>
    <dbReference type="NCBI Taxonomy" id="1324332"/>
    <lineage>
        <taxon>Bacteria</taxon>
        <taxon>Pseudomonadati</taxon>
        <taxon>Pseudomonadota</taxon>
        <taxon>Gammaproteobacteria</taxon>
        <taxon>Pseudomonadales</taxon>
        <taxon>Pseudomonadaceae</taxon>
        <taxon>Pseudomonas</taxon>
    </lineage>
</organism>
<dbReference type="AlphaFoldDB" id="A0A0A1YT59"/>
<name>A0A0A1YT59_PSEFL</name>
<dbReference type="EMBL" id="ASGY01000250">
    <property type="protein sequence ID" value="KGE64046.1"/>
    <property type="molecule type" value="Genomic_DNA"/>
</dbReference>
<feature type="transmembrane region" description="Helical" evidence="2">
    <location>
        <begin position="97"/>
        <end position="120"/>
    </location>
</feature>
<dbReference type="RefSeq" id="WP_038851351.1">
    <property type="nucleotide sequence ID" value="NZ_ASGY01000250.1"/>
</dbReference>